<feature type="compositionally biased region" description="Polar residues" evidence="2">
    <location>
        <begin position="188"/>
        <end position="206"/>
    </location>
</feature>
<dbReference type="InterPro" id="IPR008979">
    <property type="entry name" value="Galactose-bd-like_sf"/>
</dbReference>
<dbReference type="SUPFAM" id="SSF56988">
    <property type="entry name" value="Anthrax protective antigen"/>
    <property type="match status" value="1"/>
</dbReference>
<dbReference type="Pfam" id="PF07691">
    <property type="entry name" value="PA14"/>
    <property type="match status" value="1"/>
</dbReference>
<keyword evidence="1 3" id="KW-0732">Signal</keyword>
<evidence type="ECO:0000313" key="6">
    <source>
        <dbReference type="EMBL" id="MDA0140055.1"/>
    </source>
</evidence>
<dbReference type="Gene3D" id="2.60.120.380">
    <property type="match status" value="1"/>
</dbReference>
<evidence type="ECO:0000256" key="2">
    <source>
        <dbReference type="SAM" id="MobiDB-lite"/>
    </source>
</evidence>
<dbReference type="InterPro" id="IPR005084">
    <property type="entry name" value="CBM6"/>
</dbReference>
<dbReference type="Proteomes" id="UP001147700">
    <property type="component" value="Unassembled WGS sequence"/>
</dbReference>
<dbReference type="Gene3D" id="2.60.120.260">
    <property type="entry name" value="Galactose-binding domain-like"/>
    <property type="match status" value="2"/>
</dbReference>
<dbReference type="SMART" id="SM00606">
    <property type="entry name" value="CBD_IV"/>
    <property type="match status" value="1"/>
</dbReference>
<feature type="signal peptide" evidence="3">
    <location>
        <begin position="1"/>
        <end position="37"/>
    </location>
</feature>
<dbReference type="Gene3D" id="2.60.120.560">
    <property type="entry name" value="Exo-inulinase, domain 1"/>
    <property type="match status" value="1"/>
</dbReference>
<evidence type="ECO:0000256" key="1">
    <source>
        <dbReference type="ARBA" id="ARBA00022729"/>
    </source>
</evidence>
<dbReference type="EMBL" id="JAPCID010000032">
    <property type="protein sequence ID" value="MDA0140055.1"/>
    <property type="molecule type" value="Genomic_DNA"/>
</dbReference>
<dbReference type="InterPro" id="IPR041542">
    <property type="entry name" value="GH43_C2"/>
</dbReference>
<sequence>MQSGWERRSGVSTITKWLALLCGLVALLGASAPLAHAQQTEQGVTQRIFQLGAAPSELCPIKPAQTPNFDELKPTIDWEGDAAFGGFTDNFVVHAIATLTVPTAGSYTFRLRSDDGSELFIGETKVVDNDGLHGAEDQDGTIQLTAGTHALRINFFEAGGGQELRLSWRKPGDSGFTIVPNSALTTDRSVRVTSPGTKQCEGQNDTPGDGLPLDSVNPAYDLVNFRPADFEPKVTGLEWMGDDLLVLTWGDDDGDPTSITEAGEIWKLSGVKTAANPSTVTRTKIAEGLREPQGLKIVDGAIYVSEKHQLTKLADADSNGTFETETKVASYPFDGNFHEFGFGLLYKDGFFYVNLSVSINLGGATTIPQGSQDRGTHIKISKDTGAIEYVAGGLRTPHGIGWGPDNEIFVTDNQGAWLPANKLLHIKPGAFYNHFTTEADGTPGRFDNQKPTPPALWLPQNEIANSPSQPLLIPDGPFAGQMYIADVTYGGIQRAFLEKVEGEYQGAYFRHTQGLEAGLTRMLLQEDGSIIVGGLHGGGNWGQNGKKTFGLQKLRPNGTQTFDMQKMELVDGDFKITYTKPLSDATAANLASKYTVKSWGYAPTAQYGGPKIGEKNLTVTGATLSADKKVVTLDIAGLEPNKVVYVRSPRPFAAADGTEILSTEAWYTLNKLPGYVAPVSEGFFELEEGVMAGGAKFDTEHAGFTGNGFVSGIQTKGSSSVKIEMNAGKAGDYRMALHYANGPNPFAGPKKMTLIVNGTSRQITLPSTGTWKTWGYYLDTVALKAGVNEVELLYGADDDGNVNLDNVRFAPAGTTRHEAEAGTLAGGANAQTEHAGYSGLGYVGGYQNLGASTTFKVSALADGEADVKIGYANGPHPAPGTKRLSLYVNGVFVKKVAFPSTGQWNQYGSLTDKWVLKAGSNDVMLKYDQGDEANVNLDYLDVTQNEPISCEPQAANDTFDGTTLNRCRWTTILNPDPAGYSVADGKLQIKAQAGDITGGTVSAKNIILQPGPTDGSWAATTKISIDGNKEYTQGGIVAYAGTNAWAKVVVMRRPNGTWTTELGRQSGYANSDIPANAQKAITLQMYARDGQLRGRWSINDGQTWTEIGDGFTTSGLGSPSIGLSAYNGTGSETATFEHFTVGEPPEAPPVPPCETLYTPEAGYEMLLDGSDAMLTDKWQYSGSGRFVREGCTFKSVGGFGLMYTKKDYDAPYSLKLDWMMPGDDNSGIFVGFPDTGANTVDTSIQQGEEIQIDPTDNPAQTTGAIYLEQAADAAARDAVLKPAGQWNSYEIQVKEDRIIVILNGVKINEWVDDDAVSDLKQGRIGLQMHGNGDDVFFRNVRVGKLGTSVSEDVTIGSDVAPTLSLQLPAPTTNWTFLPNVEKTYEATTEAKVTSTAGDATLSVSPSPAFLSNGAYTLSEPLQVSMSKTTWTGPVSNDPVAITFKQHIGANQPLRTGNYTKTLTFTLATTNP</sequence>
<dbReference type="Pfam" id="PF03422">
    <property type="entry name" value="CBM_6"/>
    <property type="match status" value="1"/>
</dbReference>
<name>A0ABT4RNA8_9ACTN</name>
<comment type="caution">
    <text evidence="6">The sequence shown here is derived from an EMBL/GenBank/DDBJ whole genome shotgun (WGS) entry which is preliminary data.</text>
</comment>
<dbReference type="RefSeq" id="WP_202955059.1">
    <property type="nucleotide sequence ID" value="NZ_JAPCID010000032.1"/>
</dbReference>
<dbReference type="InterPro" id="IPR011658">
    <property type="entry name" value="PA14_dom"/>
</dbReference>
<dbReference type="Gene3D" id="2.120.10.30">
    <property type="entry name" value="TolB, C-terminal domain"/>
    <property type="match status" value="1"/>
</dbReference>
<feature type="domain" description="CBM6" evidence="4">
    <location>
        <begin position="815"/>
        <end position="943"/>
    </location>
</feature>
<dbReference type="PROSITE" id="PS51175">
    <property type="entry name" value="CBM6"/>
    <property type="match status" value="2"/>
</dbReference>
<dbReference type="InterPro" id="IPR006584">
    <property type="entry name" value="Cellulose-bd_IV"/>
</dbReference>
<dbReference type="SUPFAM" id="SSF63829">
    <property type="entry name" value="Calcium-dependent phosphotriesterase"/>
    <property type="match status" value="1"/>
</dbReference>
<dbReference type="CDD" id="cd04083">
    <property type="entry name" value="CBM35_Lmo2446-like"/>
    <property type="match status" value="2"/>
</dbReference>
<feature type="chain" id="PRO_5046350582" evidence="3">
    <location>
        <begin position="38"/>
        <end position="1471"/>
    </location>
</feature>
<dbReference type="InterPro" id="IPR037524">
    <property type="entry name" value="PA14/GLEYA"/>
</dbReference>
<accession>A0ABT4RNA8</accession>
<dbReference type="Pfam" id="PF06439">
    <property type="entry name" value="3keto-disac_hyd"/>
    <property type="match status" value="1"/>
</dbReference>
<evidence type="ECO:0000259" key="4">
    <source>
        <dbReference type="PROSITE" id="PS51175"/>
    </source>
</evidence>
<dbReference type="InterPro" id="IPR013320">
    <property type="entry name" value="ConA-like_dom_sf"/>
</dbReference>
<dbReference type="Pfam" id="PF16990">
    <property type="entry name" value="CBM_35"/>
    <property type="match status" value="1"/>
</dbReference>
<dbReference type="PANTHER" id="PTHR33546">
    <property type="entry name" value="LARGE, MULTIFUNCTIONAL SECRETED PROTEIN-RELATED"/>
    <property type="match status" value="1"/>
</dbReference>
<dbReference type="PANTHER" id="PTHR33546:SF1">
    <property type="entry name" value="LARGE, MULTIFUNCTIONAL SECRETED PROTEIN"/>
    <property type="match status" value="1"/>
</dbReference>
<dbReference type="SUPFAM" id="SSF49785">
    <property type="entry name" value="Galactose-binding domain-like"/>
    <property type="match status" value="2"/>
</dbReference>
<evidence type="ECO:0000256" key="3">
    <source>
        <dbReference type="SAM" id="SignalP"/>
    </source>
</evidence>
<proteinExistence type="predicted"/>
<feature type="domain" description="PA14" evidence="5">
    <location>
        <begin position="39"/>
        <end position="183"/>
    </location>
</feature>
<protein>
    <submittedName>
        <fullName evidence="6">DUF1080 domain-containing protein</fullName>
    </submittedName>
</protein>
<dbReference type="SMART" id="SM00758">
    <property type="entry name" value="PA14"/>
    <property type="match status" value="1"/>
</dbReference>
<dbReference type="InterPro" id="IPR010496">
    <property type="entry name" value="AL/BT2_dom"/>
</dbReference>
<reference evidence="6" key="1">
    <citation type="submission" date="2022-10" db="EMBL/GenBank/DDBJ databases">
        <title>The WGS of Solirubrobacter sp. CPCC 204708.</title>
        <authorList>
            <person name="Jiang Z."/>
        </authorList>
    </citation>
    <scope>NUCLEOTIDE SEQUENCE</scope>
    <source>
        <strain evidence="6">CPCC 204708</strain>
    </source>
</reference>
<dbReference type="InterPro" id="IPR011042">
    <property type="entry name" value="6-blade_b-propeller_TolB-like"/>
</dbReference>
<dbReference type="SUPFAM" id="SSF49899">
    <property type="entry name" value="Concanavalin A-like lectins/glucanases"/>
    <property type="match status" value="1"/>
</dbReference>
<evidence type="ECO:0000259" key="5">
    <source>
        <dbReference type="PROSITE" id="PS51820"/>
    </source>
</evidence>
<feature type="region of interest" description="Disordered" evidence="2">
    <location>
        <begin position="188"/>
        <end position="211"/>
    </location>
</feature>
<feature type="domain" description="CBM6" evidence="4">
    <location>
        <begin position="682"/>
        <end position="810"/>
    </location>
</feature>
<gene>
    <name evidence="6" type="ORF">OJ962_21300</name>
</gene>
<evidence type="ECO:0000313" key="7">
    <source>
        <dbReference type="Proteomes" id="UP001147700"/>
    </source>
</evidence>
<organism evidence="6 7">
    <name type="scientific">Solirubrobacter deserti</name>
    <dbReference type="NCBI Taxonomy" id="2282478"/>
    <lineage>
        <taxon>Bacteria</taxon>
        <taxon>Bacillati</taxon>
        <taxon>Actinomycetota</taxon>
        <taxon>Thermoleophilia</taxon>
        <taxon>Solirubrobacterales</taxon>
        <taxon>Solirubrobacteraceae</taxon>
        <taxon>Solirubrobacter</taxon>
    </lineage>
</organism>
<dbReference type="Gene3D" id="2.60.120.200">
    <property type="match status" value="1"/>
</dbReference>
<keyword evidence="7" id="KW-1185">Reference proteome</keyword>
<dbReference type="Pfam" id="PF17851">
    <property type="entry name" value="GH43_C2"/>
    <property type="match status" value="1"/>
</dbReference>
<dbReference type="PROSITE" id="PS51820">
    <property type="entry name" value="PA14"/>
    <property type="match status" value="1"/>
</dbReference>